<dbReference type="Proteomes" id="UP001164726">
    <property type="component" value="Chromosome"/>
</dbReference>
<dbReference type="KEGG" id="fhl:OE105_04080"/>
<accession>A0A9E8M147</accession>
<sequence>MGNFKQLEMNLEHEVKDKRDERLMGLAITYEQVLDHYRKGTIDEWIQWNKNGKKVE</sequence>
<gene>
    <name evidence="1" type="ORF">OE105_04080</name>
</gene>
<dbReference type="InterPro" id="IPR025100">
    <property type="entry name" value="DUF4025"/>
</dbReference>
<protein>
    <submittedName>
        <fullName evidence="1">YozQ family protein</fullName>
    </submittedName>
</protein>
<dbReference type="AlphaFoldDB" id="A0A9E8M147"/>
<evidence type="ECO:0000313" key="1">
    <source>
        <dbReference type="EMBL" id="WAA13309.1"/>
    </source>
</evidence>
<organism evidence="1 2">
    <name type="scientific">Fervidibacillus halotolerans</name>
    <dbReference type="NCBI Taxonomy" id="2980027"/>
    <lineage>
        <taxon>Bacteria</taxon>
        <taxon>Bacillati</taxon>
        <taxon>Bacillota</taxon>
        <taxon>Bacilli</taxon>
        <taxon>Bacillales</taxon>
        <taxon>Bacillaceae</taxon>
        <taxon>Fervidibacillus</taxon>
    </lineage>
</organism>
<dbReference type="RefSeq" id="WP_275421465.1">
    <property type="nucleotide sequence ID" value="NZ_CP106877.1"/>
</dbReference>
<dbReference type="Pfam" id="PF13217">
    <property type="entry name" value="DUF4025"/>
    <property type="match status" value="1"/>
</dbReference>
<keyword evidence="2" id="KW-1185">Reference proteome</keyword>
<evidence type="ECO:0000313" key="2">
    <source>
        <dbReference type="Proteomes" id="UP001164726"/>
    </source>
</evidence>
<name>A0A9E8M147_9BACI</name>
<dbReference type="EMBL" id="CP106877">
    <property type="protein sequence ID" value="WAA13309.1"/>
    <property type="molecule type" value="Genomic_DNA"/>
</dbReference>
<reference evidence="1" key="1">
    <citation type="submission" date="2022-09" db="EMBL/GenBank/DDBJ databases">
        <title>Complete Genomes of Fervidibacillus albus and Fervidibacillus halotolerans isolated from tidal flat sediments.</title>
        <authorList>
            <person name="Kwon K.K."/>
            <person name="Yang S.-H."/>
            <person name="Park M.J."/>
            <person name="Oh H.-M."/>
        </authorList>
    </citation>
    <scope>NUCLEOTIDE SEQUENCE</scope>
    <source>
        <strain evidence="1">MEBiC13594</strain>
    </source>
</reference>
<proteinExistence type="predicted"/>